<dbReference type="GO" id="GO:0032958">
    <property type="term" value="P:inositol phosphate biosynthetic process"/>
    <property type="evidence" value="ECO:0007669"/>
    <property type="project" value="InterPro"/>
</dbReference>
<dbReference type="EC" id="2.7.-.-" evidence="4"/>
<keyword evidence="7" id="KW-1185">Reference proteome</keyword>
<dbReference type="InterPro" id="IPR038286">
    <property type="entry name" value="IPK_sf"/>
</dbReference>
<reference evidence="6 7" key="1">
    <citation type="journal article" date="2019" name="Nat. Ecol. Evol.">
        <title>Megaphylogeny resolves global patterns of mushroom evolution.</title>
        <authorList>
            <person name="Varga T."/>
            <person name="Krizsan K."/>
            <person name="Foldi C."/>
            <person name="Dima B."/>
            <person name="Sanchez-Garcia M."/>
            <person name="Sanchez-Ramirez S."/>
            <person name="Szollosi G.J."/>
            <person name="Szarkandi J.G."/>
            <person name="Papp V."/>
            <person name="Albert L."/>
            <person name="Andreopoulos W."/>
            <person name="Angelini C."/>
            <person name="Antonin V."/>
            <person name="Barry K.W."/>
            <person name="Bougher N.L."/>
            <person name="Buchanan P."/>
            <person name="Buyck B."/>
            <person name="Bense V."/>
            <person name="Catcheside P."/>
            <person name="Chovatia M."/>
            <person name="Cooper J."/>
            <person name="Damon W."/>
            <person name="Desjardin D."/>
            <person name="Finy P."/>
            <person name="Geml J."/>
            <person name="Haridas S."/>
            <person name="Hughes K."/>
            <person name="Justo A."/>
            <person name="Karasinski D."/>
            <person name="Kautmanova I."/>
            <person name="Kiss B."/>
            <person name="Kocsube S."/>
            <person name="Kotiranta H."/>
            <person name="LaButti K.M."/>
            <person name="Lechner B.E."/>
            <person name="Liimatainen K."/>
            <person name="Lipzen A."/>
            <person name="Lukacs Z."/>
            <person name="Mihaltcheva S."/>
            <person name="Morgado L.N."/>
            <person name="Niskanen T."/>
            <person name="Noordeloos M.E."/>
            <person name="Ohm R.A."/>
            <person name="Ortiz-Santana B."/>
            <person name="Ovrebo C."/>
            <person name="Racz N."/>
            <person name="Riley R."/>
            <person name="Savchenko A."/>
            <person name="Shiryaev A."/>
            <person name="Soop K."/>
            <person name="Spirin V."/>
            <person name="Szebenyi C."/>
            <person name="Tomsovsky M."/>
            <person name="Tulloss R.E."/>
            <person name="Uehling J."/>
            <person name="Grigoriev I.V."/>
            <person name="Vagvolgyi C."/>
            <person name="Papp T."/>
            <person name="Martin F.M."/>
            <person name="Miettinen O."/>
            <person name="Hibbett D.S."/>
            <person name="Nagy L.G."/>
        </authorList>
    </citation>
    <scope>NUCLEOTIDE SEQUENCE [LARGE SCALE GENOMIC DNA]</scope>
    <source>
        <strain evidence="6 7">CBS 309.79</strain>
    </source>
</reference>
<dbReference type="OrthoDB" id="338650at2759"/>
<dbReference type="GO" id="GO:0046854">
    <property type="term" value="P:phosphatidylinositol phosphate biosynthetic process"/>
    <property type="evidence" value="ECO:0007669"/>
    <property type="project" value="TreeGrafter"/>
</dbReference>
<dbReference type="EMBL" id="ML178814">
    <property type="protein sequence ID" value="TFL07905.1"/>
    <property type="molecule type" value="Genomic_DNA"/>
</dbReference>
<name>A0A5C3R120_9AGAR</name>
<evidence type="ECO:0000313" key="6">
    <source>
        <dbReference type="EMBL" id="TFL07905.1"/>
    </source>
</evidence>
<keyword evidence="2 4" id="KW-0808">Transferase</keyword>
<evidence type="ECO:0000313" key="7">
    <source>
        <dbReference type="Proteomes" id="UP000305067"/>
    </source>
</evidence>
<comment type="similarity">
    <text evidence="1 4">Belongs to the inositol phosphokinase (IPK) family.</text>
</comment>
<evidence type="ECO:0000256" key="3">
    <source>
        <dbReference type="ARBA" id="ARBA00022777"/>
    </source>
</evidence>
<dbReference type="PANTHER" id="PTHR12400">
    <property type="entry name" value="INOSITOL POLYPHOSPHATE KINASE"/>
    <property type="match status" value="1"/>
</dbReference>
<dbReference type="Pfam" id="PF03770">
    <property type="entry name" value="IPK"/>
    <property type="match status" value="1"/>
</dbReference>
<dbReference type="GO" id="GO:0008440">
    <property type="term" value="F:inositol-1,4,5-trisphosphate 3-kinase activity"/>
    <property type="evidence" value="ECO:0007669"/>
    <property type="project" value="TreeGrafter"/>
</dbReference>
<dbReference type="SUPFAM" id="SSF56104">
    <property type="entry name" value="SAICAR synthase-like"/>
    <property type="match status" value="1"/>
</dbReference>
<sequence length="329" mass="36032">MSDSAVPQSTLASASVLTSQVGGHSGVMASEDGSLLMKPALPLELAFYQTELIQNPALQGLRPFVPKFYGTLRLEGQAGEGGIMEVKPVPEEGMPKESLVLENLSHRFTKPNILDIKLGTILHDDDAPPEKAERMTNTAKNTTSFETGVRLTGFQVYDNTTGTAINTPKSYGKSIKRTDLPSGIARFFPCSHPAEGLPRSTLLPILQGIKENVEEIRDAVKGVEIRMVATSLLIMYEGDVEKAGEGVRYMDMDEDEDVPEEKEEDDSDDDDEEEEGSKWPFVVKLIDFAHTKHVPGQGPDEGFLKGVDTTLRLLEGRIKEVEAIEETKA</sequence>
<dbReference type="InterPro" id="IPR005522">
    <property type="entry name" value="IPK"/>
</dbReference>
<keyword evidence="3 4" id="KW-0418">Kinase</keyword>
<accession>A0A5C3R120</accession>
<organism evidence="6 7">
    <name type="scientific">Pterulicium gracile</name>
    <dbReference type="NCBI Taxonomy" id="1884261"/>
    <lineage>
        <taxon>Eukaryota</taxon>
        <taxon>Fungi</taxon>
        <taxon>Dikarya</taxon>
        <taxon>Basidiomycota</taxon>
        <taxon>Agaricomycotina</taxon>
        <taxon>Agaricomycetes</taxon>
        <taxon>Agaricomycetidae</taxon>
        <taxon>Agaricales</taxon>
        <taxon>Pleurotineae</taxon>
        <taxon>Pterulaceae</taxon>
        <taxon>Pterulicium</taxon>
    </lineage>
</organism>
<evidence type="ECO:0000256" key="5">
    <source>
        <dbReference type="SAM" id="MobiDB-lite"/>
    </source>
</evidence>
<protein>
    <recommendedName>
        <fullName evidence="4">Kinase</fullName>
        <ecNumber evidence="4">2.7.-.-</ecNumber>
    </recommendedName>
</protein>
<feature type="region of interest" description="Disordered" evidence="5">
    <location>
        <begin position="254"/>
        <end position="277"/>
    </location>
</feature>
<dbReference type="GO" id="GO:0000824">
    <property type="term" value="F:inositol-1,4,5,6-tetrakisphosphate 3-kinase activity"/>
    <property type="evidence" value="ECO:0007669"/>
    <property type="project" value="TreeGrafter"/>
</dbReference>
<dbReference type="STRING" id="1884261.A0A5C3R120"/>
<dbReference type="AlphaFoldDB" id="A0A5C3R120"/>
<feature type="compositionally biased region" description="Acidic residues" evidence="5">
    <location>
        <begin position="254"/>
        <end position="275"/>
    </location>
</feature>
<evidence type="ECO:0000256" key="4">
    <source>
        <dbReference type="RuleBase" id="RU363090"/>
    </source>
</evidence>
<proteinExistence type="inferred from homology"/>
<dbReference type="GO" id="GO:0005634">
    <property type="term" value="C:nucleus"/>
    <property type="evidence" value="ECO:0007669"/>
    <property type="project" value="TreeGrafter"/>
</dbReference>
<gene>
    <name evidence="6" type="ORF">BDV98DRAFT_521135</name>
</gene>
<dbReference type="Proteomes" id="UP000305067">
    <property type="component" value="Unassembled WGS sequence"/>
</dbReference>
<evidence type="ECO:0000256" key="1">
    <source>
        <dbReference type="ARBA" id="ARBA00007374"/>
    </source>
</evidence>
<dbReference type="GO" id="GO:0005737">
    <property type="term" value="C:cytoplasm"/>
    <property type="evidence" value="ECO:0007669"/>
    <property type="project" value="TreeGrafter"/>
</dbReference>
<dbReference type="PANTHER" id="PTHR12400:SF108">
    <property type="entry name" value="KINASE"/>
    <property type="match status" value="1"/>
</dbReference>
<evidence type="ECO:0000256" key="2">
    <source>
        <dbReference type="ARBA" id="ARBA00022679"/>
    </source>
</evidence>
<dbReference type="Gene3D" id="3.30.470.160">
    <property type="entry name" value="Inositol polyphosphate kinase"/>
    <property type="match status" value="1"/>
</dbReference>